<sequence>MIAGIDRRRLLAIGGFGLGAIGLGLGPAVAAVMAARGFTHGVASGEPGTDSVLLWTRHVADGEDSTVTAEIAEDAGFRRIVGSAMVRTGAWRDWTAKATIAGLRPGTAYHYRFVARDGAVSPAGRTRTLPADDARRVAFAVFSCANLPFGHFNAYGHAAARGDLDFALHLGDYYYEYRSGFYPDPKDVLPGRALEPVGEAIALADYRLRHACYRADPDLQALHAALPMIASWDDHETANDSWEGGAQNHDASEGDWSVRKAAAMQAWREWLPVSELSWASYDLGGLGTLYRTDTRLAARSRPPSPPTADPRALARFRDGAWMDPAATMMGTEQEAWLAARMRGSIVAGRRWQVLGSGAIVANLLMPADAGGWLDADAPAFYRGSMAAGMALGAAGMPFNMDAWGGYPQARARLLGMAQALEADLVVLSGDSHNSWAFDLAQQGRPAGVEFAGHSVSSSGYETVTRTIGPATVARSFAGASPELRWADLAHRGYMAVELTADRASCTWINMHTIAERSRTTVPGKTLWVSPGRRRLEGI</sequence>
<dbReference type="PANTHER" id="PTHR43606:SF2">
    <property type="entry name" value="ALKALINE PHOSPHATASE FAMILY PROTEIN (AFU_ORTHOLOGUE AFUA_5G03860)"/>
    <property type="match status" value="1"/>
</dbReference>
<dbReference type="InterPro" id="IPR052900">
    <property type="entry name" value="Phospholipid_Metab_Enz"/>
</dbReference>
<dbReference type="InterPro" id="IPR032093">
    <property type="entry name" value="PhoD_N"/>
</dbReference>
<gene>
    <name evidence="3" type="ORF">NX02_25530</name>
</gene>
<dbReference type="PROSITE" id="PS51318">
    <property type="entry name" value="TAT"/>
    <property type="match status" value="1"/>
</dbReference>
<dbReference type="eggNOG" id="COG3540">
    <property type="taxonomic scope" value="Bacteria"/>
</dbReference>
<dbReference type="EMBL" id="CP006644">
    <property type="protein sequence ID" value="AHE56712.1"/>
    <property type="molecule type" value="Genomic_DNA"/>
</dbReference>
<dbReference type="Gene3D" id="2.60.40.380">
    <property type="entry name" value="Purple acid phosphatase-like, N-terminal"/>
    <property type="match status" value="1"/>
</dbReference>
<accession>W0AJH6</accession>
<protein>
    <recommendedName>
        <fullName evidence="5">Alkaline phosphatase</fullName>
    </recommendedName>
</protein>
<reference evidence="3 4" key="1">
    <citation type="submission" date="2013-07" db="EMBL/GenBank/DDBJ databases">
        <title>Completed genome of Sphingomonas sanxanigenens NX02.</title>
        <authorList>
            <person name="Ma T."/>
            <person name="Huang H."/>
            <person name="Wu M."/>
            <person name="Li X."/>
            <person name="Li G."/>
        </authorList>
    </citation>
    <scope>NUCLEOTIDE SEQUENCE [LARGE SCALE GENOMIC DNA]</scope>
    <source>
        <strain evidence="3 4">NX02</strain>
    </source>
</reference>
<dbReference type="InterPro" id="IPR029052">
    <property type="entry name" value="Metallo-depent_PP-like"/>
</dbReference>
<dbReference type="PATRIC" id="fig|1123269.5.peg.5007"/>
<dbReference type="Gene3D" id="3.60.21.70">
    <property type="entry name" value="PhoD-like phosphatase"/>
    <property type="match status" value="1"/>
</dbReference>
<dbReference type="SUPFAM" id="SSF56300">
    <property type="entry name" value="Metallo-dependent phosphatases"/>
    <property type="match status" value="1"/>
</dbReference>
<dbReference type="Proteomes" id="UP000018851">
    <property type="component" value="Chromosome"/>
</dbReference>
<dbReference type="OrthoDB" id="327733at2"/>
<dbReference type="KEGG" id="ssan:NX02_25530"/>
<name>W0AJH6_9SPHN</name>
<evidence type="ECO:0000313" key="3">
    <source>
        <dbReference type="EMBL" id="AHE56712.1"/>
    </source>
</evidence>
<dbReference type="InterPro" id="IPR006311">
    <property type="entry name" value="TAT_signal"/>
</dbReference>
<evidence type="ECO:0000313" key="4">
    <source>
        <dbReference type="Proteomes" id="UP000018851"/>
    </source>
</evidence>
<proteinExistence type="predicted"/>
<evidence type="ECO:0000259" key="1">
    <source>
        <dbReference type="Pfam" id="PF09423"/>
    </source>
</evidence>
<feature type="domain" description="Phospholipase D N-terminal" evidence="2">
    <location>
        <begin position="40"/>
        <end position="128"/>
    </location>
</feature>
<dbReference type="Pfam" id="PF09423">
    <property type="entry name" value="PhoD"/>
    <property type="match status" value="1"/>
</dbReference>
<dbReference type="Pfam" id="PF16655">
    <property type="entry name" value="PhoD_N"/>
    <property type="match status" value="1"/>
</dbReference>
<evidence type="ECO:0008006" key="5">
    <source>
        <dbReference type="Google" id="ProtNLM"/>
    </source>
</evidence>
<dbReference type="RefSeq" id="WP_025294814.1">
    <property type="nucleotide sequence ID" value="NZ_CP006644.1"/>
</dbReference>
<dbReference type="AlphaFoldDB" id="W0AJH6"/>
<dbReference type="CDD" id="cd07389">
    <property type="entry name" value="MPP_PhoD"/>
    <property type="match status" value="1"/>
</dbReference>
<evidence type="ECO:0000259" key="2">
    <source>
        <dbReference type="Pfam" id="PF16655"/>
    </source>
</evidence>
<dbReference type="InterPro" id="IPR038607">
    <property type="entry name" value="PhoD-like_sf"/>
</dbReference>
<keyword evidence="4" id="KW-1185">Reference proteome</keyword>
<dbReference type="HOGENOM" id="CLU_015982_1_0_5"/>
<dbReference type="PANTHER" id="PTHR43606">
    <property type="entry name" value="PHOSPHATASE, PUTATIVE (AFU_ORTHOLOGUE AFUA_6G08710)-RELATED"/>
    <property type="match status" value="1"/>
</dbReference>
<dbReference type="InterPro" id="IPR018946">
    <property type="entry name" value="PhoD-like_MPP"/>
</dbReference>
<feature type="domain" description="PhoD-like phosphatase metallophosphatase" evidence="1">
    <location>
        <begin position="139"/>
        <end position="507"/>
    </location>
</feature>
<dbReference type="STRING" id="1123269.NX02_25530"/>
<organism evidence="3 4">
    <name type="scientific">Sphingomonas sanxanigenens DSM 19645 = NX02</name>
    <dbReference type="NCBI Taxonomy" id="1123269"/>
    <lineage>
        <taxon>Bacteria</taxon>
        <taxon>Pseudomonadati</taxon>
        <taxon>Pseudomonadota</taxon>
        <taxon>Alphaproteobacteria</taxon>
        <taxon>Sphingomonadales</taxon>
        <taxon>Sphingomonadaceae</taxon>
        <taxon>Sphingomonas</taxon>
    </lineage>
</organism>